<protein>
    <submittedName>
        <fullName evidence="1">Uncharacterized protein</fullName>
    </submittedName>
</protein>
<keyword evidence="2" id="KW-1185">Reference proteome</keyword>
<organism evidence="1">
    <name type="scientific">Oryza punctata</name>
    <name type="common">Red rice</name>
    <dbReference type="NCBI Taxonomy" id="4537"/>
    <lineage>
        <taxon>Eukaryota</taxon>
        <taxon>Viridiplantae</taxon>
        <taxon>Streptophyta</taxon>
        <taxon>Embryophyta</taxon>
        <taxon>Tracheophyta</taxon>
        <taxon>Spermatophyta</taxon>
        <taxon>Magnoliopsida</taxon>
        <taxon>Liliopsida</taxon>
        <taxon>Poales</taxon>
        <taxon>Poaceae</taxon>
        <taxon>BOP clade</taxon>
        <taxon>Oryzoideae</taxon>
        <taxon>Oryzeae</taxon>
        <taxon>Oryzinae</taxon>
        <taxon>Oryza</taxon>
    </lineage>
</organism>
<evidence type="ECO:0000313" key="2">
    <source>
        <dbReference type="Proteomes" id="UP000026962"/>
    </source>
</evidence>
<dbReference type="HOGENOM" id="CLU_2444664_0_0_1"/>
<reference evidence="1" key="2">
    <citation type="submission" date="2018-05" db="EMBL/GenBank/DDBJ databases">
        <title>OpunRS2 (Oryza punctata Reference Sequence Version 2).</title>
        <authorList>
            <person name="Zhang J."/>
            <person name="Kudrna D."/>
            <person name="Lee S."/>
            <person name="Talag J."/>
            <person name="Welchert J."/>
            <person name="Wing R.A."/>
        </authorList>
    </citation>
    <scope>NUCLEOTIDE SEQUENCE [LARGE SCALE GENOMIC DNA]</scope>
</reference>
<reference evidence="1" key="1">
    <citation type="submission" date="2015-04" db="UniProtKB">
        <authorList>
            <consortium name="EnsemblPlants"/>
        </authorList>
    </citation>
    <scope>IDENTIFICATION</scope>
</reference>
<name>A0A0E0ML78_ORYPU</name>
<accession>A0A0E0ML78</accession>
<dbReference type="EnsemblPlants" id="OPUNC12G07400.1">
    <property type="protein sequence ID" value="OPUNC12G07400.1"/>
    <property type="gene ID" value="OPUNC12G07400"/>
</dbReference>
<sequence>MYPLMTALQDTKASPSRKPQVWNYDEHAHDDLQTKDSHGCGGITRIFPFLRSSSEICILFFEKLGTRDMPFTLKGALGHAKIFAIVTWVQ</sequence>
<evidence type="ECO:0000313" key="1">
    <source>
        <dbReference type="EnsemblPlants" id="OPUNC12G07400.1"/>
    </source>
</evidence>
<proteinExistence type="predicted"/>
<dbReference type="AlphaFoldDB" id="A0A0E0ML78"/>
<dbReference type="Proteomes" id="UP000026962">
    <property type="component" value="Chromosome 12"/>
</dbReference>
<dbReference type="Gramene" id="OPUNC12G07400.1">
    <property type="protein sequence ID" value="OPUNC12G07400.1"/>
    <property type="gene ID" value="OPUNC12G07400"/>
</dbReference>